<feature type="region of interest" description="Disordered" evidence="1">
    <location>
        <begin position="1"/>
        <end position="74"/>
    </location>
</feature>
<feature type="compositionally biased region" description="Polar residues" evidence="1">
    <location>
        <begin position="1"/>
        <end position="26"/>
    </location>
</feature>
<organism evidence="2">
    <name type="scientific">Lygus hesperus</name>
    <name type="common">Western plant bug</name>
    <dbReference type="NCBI Taxonomy" id="30085"/>
    <lineage>
        <taxon>Eukaryota</taxon>
        <taxon>Metazoa</taxon>
        <taxon>Ecdysozoa</taxon>
        <taxon>Arthropoda</taxon>
        <taxon>Hexapoda</taxon>
        <taxon>Insecta</taxon>
        <taxon>Pterygota</taxon>
        <taxon>Neoptera</taxon>
        <taxon>Paraneoptera</taxon>
        <taxon>Hemiptera</taxon>
        <taxon>Heteroptera</taxon>
        <taxon>Panheteroptera</taxon>
        <taxon>Cimicomorpha</taxon>
        <taxon>Miridae</taxon>
        <taxon>Mirini</taxon>
        <taxon>Lygus</taxon>
    </lineage>
</organism>
<sequence length="119" mass="13464">MHTNASMDSNFVGSGRQGQQAQNPQTAHIHGYWNDSSGGGSGRYGSQNYHNEYGNTNTNMGVNANGPRYHNRGYNNSGDIHTNICIPPMFTNNKQRYRKYNSMYNNRGFDRESEDRGYS</sequence>
<name>A0A0A9VVP7_LYGHE</name>
<protein>
    <submittedName>
        <fullName evidence="2">Uncharacterized protein</fullName>
    </submittedName>
</protein>
<evidence type="ECO:0000256" key="1">
    <source>
        <dbReference type="SAM" id="MobiDB-lite"/>
    </source>
</evidence>
<reference evidence="2" key="2">
    <citation type="submission" date="2014-07" db="EMBL/GenBank/DDBJ databases">
        <authorList>
            <person name="Hull J."/>
        </authorList>
    </citation>
    <scope>NUCLEOTIDE SEQUENCE</scope>
</reference>
<feature type="compositionally biased region" description="Polar residues" evidence="1">
    <location>
        <begin position="47"/>
        <end position="62"/>
    </location>
</feature>
<evidence type="ECO:0000313" key="2">
    <source>
        <dbReference type="EMBL" id="JAF99270.1"/>
    </source>
</evidence>
<dbReference type="AlphaFoldDB" id="A0A0A9VVP7"/>
<dbReference type="EMBL" id="GBHO01044333">
    <property type="protein sequence ID" value="JAF99270.1"/>
    <property type="molecule type" value="Transcribed_RNA"/>
</dbReference>
<proteinExistence type="predicted"/>
<reference evidence="2" key="1">
    <citation type="journal article" date="2014" name="PLoS ONE">
        <title>Transcriptome-Based Identification of ABC Transporters in the Western Tarnished Plant Bug Lygus hesperus.</title>
        <authorList>
            <person name="Hull J.J."/>
            <person name="Chaney K."/>
            <person name="Geib S.M."/>
            <person name="Fabrick J.A."/>
            <person name="Brent C.S."/>
            <person name="Walsh D."/>
            <person name="Lavine L.C."/>
        </authorList>
    </citation>
    <scope>NUCLEOTIDE SEQUENCE</scope>
</reference>
<gene>
    <name evidence="2" type="ORF">CM83_5566</name>
    <name evidence="3" type="ORF">g.17177</name>
</gene>
<reference evidence="3" key="3">
    <citation type="journal article" date="2016" name="Gigascience">
        <title>De novo construction of an expanded transcriptome assembly for the western tarnished plant bug, Lygus hesperus.</title>
        <authorList>
            <person name="Tassone E.E."/>
            <person name="Geib S.M."/>
            <person name="Hall B."/>
            <person name="Fabrick J.A."/>
            <person name="Brent C.S."/>
            <person name="Hull J.J."/>
        </authorList>
    </citation>
    <scope>NUCLEOTIDE SEQUENCE</scope>
</reference>
<evidence type="ECO:0000313" key="3">
    <source>
        <dbReference type="EMBL" id="JAQ07547.1"/>
    </source>
</evidence>
<accession>A0A0A9VVP7</accession>
<dbReference type="EMBL" id="GDHC01011082">
    <property type="protein sequence ID" value="JAQ07547.1"/>
    <property type="molecule type" value="Transcribed_RNA"/>
</dbReference>